<keyword evidence="2" id="KW-1185">Reference proteome</keyword>
<evidence type="ECO:0000313" key="2">
    <source>
        <dbReference type="Proteomes" id="UP001211065"/>
    </source>
</evidence>
<name>A0AAD5Y0E7_9FUNG</name>
<proteinExistence type="predicted"/>
<dbReference type="AlphaFoldDB" id="A0AAD5Y0E7"/>
<comment type="caution">
    <text evidence="1">The sequence shown here is derived from an EMBL/GenBank/DDBJ whole genome shotgun (WGS) entry which is preliminary data.</text>
</comment>
<dbReference type="InterPro" id="IPR032675">
    <property type="entry name" value="LRR_dom_sf"/>
</dbReference>
<dbReference type="EMBL" id="JADGJW010000290">
    <property type="protein sequence ID" value="KAJ3220567.1"/>
    <property type="molecule type" value="Genomic_DNA"/>
</dbReference>
<gene>
    <name evidence="1" type="ORF">HK099_004196</name>
</gene>
<organism evidence="1 2">
    <name type="scientific">Clydaea vesicula</name>
    <dbReference type="NCBI Taxonomy" id="447962"/>
    <lineage>
        <taxon>Eukaryota</taxon>
        <taxon>Fungi</taxon>
        <taxon>Fungi incertae sedis</taxon>
        <taxon>Chytridiomycota</taxon>
        <taxon>Chytridiomycota incertae sedis</taxon>
        <taxon>Chytridiomycetes</taxon>
        <taxon>Lobulomycetales</taxon>
        <taxon>Lobulomycetaceae</taxon>
        <taxon>Clydaea</taxon>
    </lineage>
</organism>
<evidence type="ECO:0000313" key="1">
    <source>
        <dbReference type="EMBL" id="KAJ3220567.1"/>
    </source>
</evidence>
<dbReference type="Gene3D" id="3.80.10.10">
    <property type="entry name" value="Ribonuclease Inhibitor"/>
    <property type="match status" value="1"/>
</dbReference>
<accession>A0AAD5Y0E7</accession>
<protein>
    <submittedName>
        <fullName evidence="1">Uncharacterized protein</fullName>
    </submittedName>
</protein>
<dbReference type="Proteomes" id="UP001211065">
    <property type="component" value="Unassembled WGS sequence"/>
</dbReference>
<dbReference type="SUPFAM" id="SSF52047">
    <property type="entry name" value="RNI-like"/>
    <property type="match status" value="1"/>
</dbReference>
<sequence length="505" mass="59333">MMNTLEEGRLAIFTGFVLKAFEEYEQSLKKQQNVDLQFIIVTMFKKFVYQYFFEDNFPINEIENVSSSTCKDIMLKLMRSLQMHKATIKLFTIGIKMLERRHLSLVKKEKLIDNSTIEEKKFKEQSCIDTYLPIEILRLIMLSSSENMIDLLNFSLVNQRWSIISREILFESIEVDEENFLPLYLCLKMNAEYRNKTKDLHWFQPSTTEIYYRKVRDNLQFFPYDVSCCLITSRLNNLTYFDTWNTLNAKTLMTITSNCPNLKSLMLDTVDFSEFNVSLLNSNCLEVFKQLCNFRLFDATENFNLLEFFSNVKFSKLKTLKAAILKEGASIVWTPILLNISSLLIRFDAENSNPYYQKTSFLDFLGAKHYPNVSQLSLWGAIINADIFNLVSERFNCLNEIVLLNRVNLSDFKPILKKNQKLKIMNVDFNDTLNYEVFQFFQQHCSNLVHFTGEFFTVDTSLTGVDFENLFLKLKFLKTFYLSNDEALTEEIENAFKKYNIDNGS</sequence>
<reference evidence="1" key="1">
    <citation type="submission" date="2020-05" db="EMBL/GenBank/DDBJ databases">
        <title>Phylogenomic resolution of chytrid fungi.</title>
        <authorList>
            <person name="Stajich J.E."/>
            <person name="Amses K."/>
            <person name="Simmons R."/>
            <person name="Seto K."/>
            <person name="Myers J."/>
            <person name="Bonds A."/>
            <person name="Quandt C.A."/>
            <person name="Barry K."/>
            <person name="Liu P."/>
            <person name="Grigoriev I."/>
            <person name="Longcore J.E."/>
            <person name="James T.Y."/>
        </authorList>
    </citation>
    <scope>NUCLEOTIDE SEQUENCE</scope>
    <source>
        <strain evidence="1">JEL0476</strain>
    </source>
</reference>